<dbReference type="Proteomes" id="UP000823201">
    <property type="component" value="Unassembled WGS sequence"/>
</dbReference>
<name>A0ABS2Q857_9BACL</name>
<dbReference type="PANTHER" id="PTHR40076">
    <property type="entry name" value="MEMBRANE PROTEIN-RELATED"/>
    <property type="match status" value="1"/>
</dbReference>
<dbReference type="Pfam" id="PF06161">
    <property type="entry name" value="DUF975"/>
    <property type="match status" value="1"/>
</dbReference>
<sequence>MLIHEIKHSARKSLSGHWANTALLTLFSFILQQLVPFQFERTVSGSWLSQATPWYTQPVEFVYSLLLVPFTVGITWLYIDLVRGQEPKISDTFHSYQSFRLTLKLVGTSLLVGIYVLLWSLLLIIPGIYKGFAYAQTFYILKDHPEYSINEAITASRELMWKKKWKYFLLNLSFIGWLILGIITIGIALLWVVPYINASNSVFYNDIANDQGLALEPEDPNTPTALS</sequence>
<feature type="transmembrane region" description="Helical" evidence="1">
    <location>
        <begin position="21"/>
        <end position="39"/>
    </location>
</feature>
<gene>
    <name evidence="2" type="ORF">JOC27_001428</name>
</gene>
<organism evidence="2 3">
    <name type="scientific">Sporolactobacillus spathodeae</name>
    <dbReference type="NCBI Taxonomy" id="1465502"/>
    <lineage>
        <taxon>Bacteria</taxon>
        <taxon>Bacillati</taxon>
        <taxon>Bacillota</taxon>
        <taxon>Bacilli</taxon>
        <taxon>Bacillales</taxon>
        <taxon>Sporolactobacillaceae</taxon>
        <taxon>Sporolactobacillus</taxon>
    </lineage>
</organism>
<feature type="transmembrane region" description="Helical" evidence="1">
    <location>
        <begin position="103"/>
        <end position="129"/>
    </location>
</feature>
<accession>A0ABS2Q857</accession>
<feature type="transmembrane region" description="Helical" evidence="1">
    <location>
        <begin position="167"/>
        <end position="193"/>
    </location>
</feature>
<keyword evidence="1" id="KW-0472">Membrane</keyword>
<evidence type="ECO:0000313" key="2">
    <source>
        <dbReference type="EMBL" id="MBM7657977.1"/>
    </source>
</evidence>
<feature type="transmembrane region" description="Helical" evidence="1">
    <location>
        <begin position="61"/>
        <end position="82"/>
    </location>
</feature>
<dbReference type="PANTHER" id="PTHR40076:SF1">
    <property type="entry name" value="MEMBRANE PROTEIN"/>
    <property type="match status" value="1"/>
</dbReference>
<dbReference type="InterPro" id="IPR010380">
    <property type="entry name" value="DUF975"/>
</dbReference>
<dbReference type="RefSeq" id="WP_205006381.1">
    <property type="nucleotide sequence ID" value="NZ_CBCRXA010000010.1"/>
</dbReference>
<keyword evidence="3" id="KW-1185">Reference proteome</keyword>
<keyword evidence="1" id="KW-0812">Transmembrane</keyword>
<evidence type="ECO:0000256" key="1">
    <source>
        <dbReference type="SAM" id="Phobius"/>
    </source>
</evidence>
<evidence type="ECO:0000313" key="3">
    <source>
        <dbReference type="Proteomes" id="UP000823201"/>
    </source>
</evidence>
<dbReference type="EMBL" id="JAFBEV010000010">
    <property type="protein sequence ID" value="MBM7657977.1"/>
    <property type="molecule type" value="Genomic_DNA"/>
</dbReference>
<comment type="caution">
    <text evidence="2">The sequence shown here is derived from an EMBL/GenBank/DDBJ whole genome shotgun (WGS) entry which is preliminary data.</text>
</comment>
<reference evidence="2 3" key="1">
    <citation type="submission" date="2021-01" db="EMBL/GenBank/DDBJ databases">
        <title>Genomic Encyclopedia of Type Strains, Phase IV (KMG-IV): sequencing the most valuable type-strain genomes for metagenomic binning, comparative biology and taxonomic classification.</title>
        <authorList>
            <person name="Goeker M."/>
        </authorList>
    </citation>
    <scope>NUCLEOTIDE SEQUENCE [LARGE SCALE GENOMIC DNA]</scope>
    <source>
        <strain evidence="2 3">DSM 100968</strain>
    </source>
</reference>
<keyword evidence="1" id="KW-1133">Transmembrane helix</keyword>
<proteinExistence type="predicted"/>
<protein>
    <submittedName>
        <fullName evidence="2">Membrane protein</fullName>
    </submittedName>
</protein>